<dbReference type="EMBL" id="RQHU01000005">
    <property type="protein sequence ID" value="TGN16037.1"/>
    <property type="molecule type" value="Genomic_DNA"/>
</dbReference>
<protein>
    <submittedName>
        <fullName evidence="1">Uncharacterized protein</fullName>
    </submittedName>
</protein>
<dbReference type="OrthoDB" id="344665at2"/>
<organism evidence="1 2">
    <name type="scientific">Leptospira bandrabouensis</name>
    <dbReference type="NCBI Taxonomy" id="2484903"/>
    <lineage>
        <taxon>Bacteria</taxon>
        <taxon>Pseudomonadati</taxon>
        <taxon>Spirochaetota</taxon>
        <taxon>Spirochaetia</taxon>
        <taxon>Leptospirales</taxon>
        <taxon>Leptospiraceae</taxon>
        <taxon>Leptospira</taxon>
    </lineage>
</organism>
<name>A0A6H3NT89_9LEPT</name>
<keyword evidence="2" id="KW-1185">Reference proteome</keyword>
<reference evidence="1" key="1">
    <citation type="journal article" date="2019" name="PLoS Negl. Trop. Dis.">
        <title>Revisiting the worldwide diversity of Leptospira species in the environment.</title>
        <authorList>
            <person name="Vincent A.T."/>
            <person name="Schiettekatte O."/>
            <person name="Bourhy P."/>
            <person name="Veyrier F.J."/>
            <person name="Picardeau M."/>
        </authorList>
    </citation>
    <scope>NUCLEOTIDE SEQUENCE [LARGE SCALE GENOMIC DNA]</scope>
    <source>
        <strain evidence="1">201601109</strain>
    </source>
</reference>
<dbReference type="RefSeq" id="WP_135745669.1">
    <property type="nucleotide sequence ID" value="NZ_RQHT01000014.1"/>
</dbReference>
<gene>
    <name evidence="1" type="ORF">EHR08_07110</name>
</gene>
<accession>A0A6H3NT89</accession>
<dbReference type="Proteomes" id="UP000297649">
    <property type="component" value="Unassembled WGS sequence"/>
</dbReference>
<comment type="caution">
    <text evidence="1">The sequence shown here is derived from an EMBL/GenBank/DDBJ whole genome shotgun (WGS) entry which is preliminary data.</text>
</comment>
<sequence>MQRILFLFLVLTLCIQPIFGEVNPNSLGLPKEGYYIITYKNNSVNLEINANGYEVKGGSSNEDSSGQADINYWILPGKNKNKIKIRLSERKGKQKEKEGLPKEAEVKLVLGQKGQFPDEGIPLKHFQWPDQTHANLGEWTELEFDPPFLPPSQLWKQAEIISLTKEKETSAIEFATELTKTLNTKDPKKILSMVQFRAQDTSEVRYYPYVEAEELKSINDMIKAIGSSWKLDTNNIKFTLLCNNQILNVTDHKGEPILTSKKGASIPLYLSWIAGKWVIVR</sequence>
<evidence type="ECO:0000313" key="1">
    <source>
        <dbReference type="EMBL" id="TGN16037.1"/>
    </source>
</evidence>
<proteinExistence type="predicted"/>
<evidence type="ECO:0000313" key="2">
    <source>
        <dbReference type="Proteomes" id="UP000297649"/>
    </source>
</evidence>
<dbReference type="AlphaFoldDB" id="A0A6H3NT89"/>